<evidence type="ECO:0000256" key="1">
    <source>
        <dbReference type="ARBA" id="ARBA00022729"/>
    </source>
</evidence>
<protein>
    <submittedName>
        <fullName evidence="4">T9SS C-terminal target domain-containing protein</fullName>
    </submittedName>
</protein>
<evidence type="ECO:0000256" key="2">
    <source>
        <dbReference type="SAM" id="SignalP"/>
    </source>
</evidence>
<dbReference type="InterPro" id="IPR026444">
    <property type="entry name" value="Secre_tail"/>
</dbReference>
<feature type="domain" description="Secretion system C-terminal sorting" evidence="3">
    <location>
        <begin position="90"/>
        <end position="158"/>
    </location>
</feature>
<gene>
    <name evidence="4" type="ORF">EAX61_10540</name>
</gene>
<organism evidence="4 5">
    <name type="scientific">Dokdonia sinensis</name>
    <dbReference type="NCBI Taxonomy" id="2479847"/>
    <lineage>
        <taxon>Bacteria</taxon>
        <taxon>Pseudomonadati</taxon>
        <taxon>Bacteroidota</taxon>
        <taxon>Flavobacteriia</taxon>
        <taxon>Flavobacteriales</taxon>
        <taxon>Flavobacteriaceae</taxon>
        <taxon>Dokdonia</taxon>
    </lineage>
</organism>
<dbReference type="NCBIfam" id="TIGR04183">
    <property type="entry name" value="Por_Secre_tail"/>
    <property type="match status" value="1"/>
</dbReference>
<comment type="caution">
    <text evidence="4">The sequence shown here is derived from an EMBL/GenBank/DDBJ whole genome shotgun (WGS) entry which is preliminary data.</text>
</comment>
<evidence type="ECO:0000313" key="5">
    <source>
        <dbReference type="Proteomes" id="UP000281985"/>
    </source>
</evidence>
<feature type="signal peptide" evidence="2">
    <location>
        <begin position="1"/>
        <end position="19"/>
    </location>
</feature>
<dbReference type="AlphaFoldDB" id="A0A3M0G1N5"/>
<feature type="chain" id="PRO_5018236857" evidence="2">
    <location>
        <begin position="20"/>
        <end position="164"/>
    </location>
</feature>
<keyword evidence="5" id="KW-1185">Reference proteome</keyword>
<proteinExistence type="predicted"/>
<accession>A0A3M0G1N5</accession>
<dbReference type="RefSeq" id="WP_121917650.1">
    <property type="nucleotide sequence ID" value="NZ_REFV01000009.1"/>
</dbReference>
<dbReference type="Proteomes" id="UP000281985">
    <property type="component" value="Unassembled WGS sequence"/>
</dbReference>
<dbReference type="OrthoDB" id="1408995at2"/>
<name>A0A3M0G1N5_9FLAO</name>
<sequence length="164" mass="17786">MKKYSVILIVLCCFGMCHAQQIVRSSVGSSGGTGKIESGEHTFMVQQSIGQSSVIGTTVNGAVTLRQGFIQAPIKVMSIVSEDTTLDATVFPNPVESVLTIQFNEVISGEVQTILYDMLGRIVYDRMQEGNQSIGIDMSDLSTAQYVLLVTSGNKQFKANLIKR</sequence>
<reference evidence="4 5" key="1">
    <citation type="submission" date="2018-10" db="EMBL/GenBank/DDBJ databases">
        <title>Dokdonia luteus sp. nov., isolated from sea water.</title>
        <authorList>
            <person name="Zhou L.Y."/>
            <person name="Du Z.J."/>
        </authorList>
    </citation>
    <scope>NUCLEOTIDE SEQUENCE [LARGE SCALE GENOMIC DNA]</scope>
    <source>
        <strain evidence="4 5">SH27</strain>
    </source>
</reference>
<keyword evidence="1 2" id="KW-0732">Signal</keyword>
<dbReference type="Pfam" id="PF18962">
    <property type="entry name" value="Por_Secre_tail"/>
    <property type="match status" value="1"/>
</dbReference>
<evidence type="ECO:0000259" key="3">
    <source>
        <dbReference type="Pfam" id="PF18962"/>
    </source>
</evidence>
<dbReference type="EMBL" id="REFV01000009">
    <property type="protein sequence ID" value="RMB58047.1"/>
    <property type="molecule type" value="Genomic_DNA"/>
</dbReference>
<evidence type="ECO:0000313" key="4">
    <source>
        <dbReference type="EMBL" id="RMB58047.1"/>
    </source>
</evidence>
<dbReference type="Gene3D" id="2.60.40.3080">
    <property type="match status" value="1"/>
</dbReference>